<feature type="compositionally biased region" description="Low complexity" evidence="1">
    <location>
        <begin position="1"/>
        <end position="15"/>
    </location>
</feature>
<dbReference type="EMBL" id="FO203427">
    <property type="protein sequence ID" value="CCH49663.1"/>
    <property type="molecule type" value="Genomic_DNA"/>
</dbReference>
<dbReference type="HOGENOM" id="CLU_2751232_0_0_7"/>
<dbReference type="STRING" id="1322246.BN4_12428"/>
<organism evidence="2 3">
    <name type="scientific">Pseudodesulfovibrio piezophilus (strain DSM 21447 / JCM 15486 / C1TLV30)</name>
    <name type="common">Desulfovibrio piezophilus</name>
    <dbReference type="NCBI Taxonomy" id="1322246"/>
    <lineage>
        <taxon>Bacteria</taxon>
        <taxon>Pseudomonadati</taxon>
        <taxon>Thermodesulfobacteriota</taxon>
        <taxon>Desulfovibrionia</taxon>
        <taxon>Desulfovibrionales</taxon>
        <taxon>Desulfovibrionaceae</taxon>
    </lineage>
</organism>
<feature type="region of interest" description="Disordered" evidence="1">
    <location>
        <begin position="1"/>
        <end position="25"/>
    </location>
</feature>
<reference evidence="3" key="2">
    <citation type="journal article" date="2013" name="Stand. Genomic Sci.">
        <title>Complete genome sequence of Desulfocapsa sulfexigens, a marine deltaproteobacterium specialized in disproportionating inorganic sulfur compounds.</title>
        <authorList>
            <person name="Finster K.W."/>
            <person name="Kjeldsen K.U."/>
            <person name="Kube M."/>
            <person name="Reinhardt R."/>
            <person name="Mussmann M."/>
            <person name="Amann R."/>
            <person name="Schreiber L."/>
        </authorList>
    </citation>
    <scope>NUCLEOTIDE SEQUENCE [LARGE SCALE GENOMIC DNA]</scope>
    <source>
        <strain evidence="3">DSM 10523 / SB164P1</strain>
    </source>
</reference>
<proteinExistence type="predicted"/>
<name>M1WXC8_PSEP2</name>
<evidence type="ECO:0000256" key="1">
    <source>
        <dbReference type="SAM" id="MobiDB-lite"/>
    </source>
</evidence>
<gene>
    <name evidence="2" type="ordered locus">BN4_12428</name>
</gene>
<dbReference type="Proteomes" id="UP000011724">
    <property type="component" value="Chromosome"/>
</dbReference>
<keyword evidence="3" id="KW-1185">Reference proteome</keyword>
<sequence length="70" mass="7961">MKNSFFSTFSPLPLSNTQAPTDKKLNGKQVSEWYEHRLPPRLRGWLFARKRTEAAATGGEIPGRKGRTFP</sequence>
<evidence type="ECO:0000313" key="2">
    <source>
        <dbReference type="EMBL" id="CCH49663.1"/>
    </source>
</evidence>
<evidence type="ECO:0000313" key="3">
    <source>
        <dbReference type="Proteomes" id="UP000011724"/>
    </source>
</evidence>
<dbReference type="KEGG" id="dpi:BN4_12428"/>
<dbReference type="AlphaFoldDB" id="M1WXC8"/>
<protein>
    <submittedName>
        <fullName evidence="2">Uncharacterized protein</fullName>
    </submittedName>
</protein>
<accession>M1WXC8</accession>
<reference evidence="2 3" key="1">
    <citation type="journal article" date="2013" name="PLoS ONE">
        <title>The first genomic and proteomic characterization of a deep-sea sulfate reducer: insights into the piezophilic lifestyle of Desulfovibrio piezophilus.</title>
        <authorList>
            <person name="Pradel N."/>
            <person name="Ji B."/>
            <person name="Gimenez G."/>
            <person name="Talla E."/>
            <person name="Lenoble P."/>
            <person name="Garel M."/>
            <person name="Tamburini C."/>
            <person name="Fourquet P."/>
            <person name="Lebrun R."/>
            <person name="Bertin P."/>
            <person name="Denis Y."/>
            <person name="Pophillat M."/>
            <person name="Barbe V."/>
            <person name="Ollivier B."/>
            <person name="Dolla A."/>
        </authorList>
    </citation>
    <scope>NUCLEOTIDE SEQUENCE [LARGE SCALE GENOMIC DNA]</scope>
    <source>
        <strain evidence="3">DSM 10523 / SB164P1</strain>
    </source>
</reference>